<protein>
    <submittedName>
        <fullName evidence="3">Uncharacterized protein</fullName>
    </submittedName>
</protein>
<feature type="compositionally biased region" description="Gly residues" evidence="1">
    <location>
        <begin position="340"/>
        <end position="350"/>
    </location>
</feature>
<proteinExistence type="predicted"/>
<feature type="compositionally biased region" description="Basic and acidic residues" evidence="1">
    <location>
        <begin position="229"/>
        <end position="238"/>
    </location>
</feature>
<feature type="transmembrane region" description="Helical" evidence="2">
    <location>
        <begin position="501"/>
        <end position="521"/>
    </location>
</feature>
<reference evidence="3" key="2">
    <citation type="submission" date="2020-09" db="EMBL/GenBank/DDBJ databases">
        <authorList>
            <person name="Sun Q."/>
            <person name="Ohkuma M."/>
        </authorList>
    </citation>
    <scope>NUCLEOTIDE SEQUENCE</scope>
    <source>
        <strain evidence="3">JCM 13064</strain>
    </source>
</reference>
<comment type="caution">
    <text evidence="3">The sequence shown here is derived from an EMBL/GenBank/DDBJ whole genome shotgun (WGS) entry which is preliminary data.</text>
</comment>
<dbReference type="Proteomes" id="UP000645217">
    <property type="component" value="Unassembled WGS sequence"/>
</dbReference>
<dbReference type="AlphaFoldDB" id="A0A917QZL9"/>
<dbReference type="EMBL" id="BMNT01000009">
    <property type="protein sequence ID" value="GGK77797.1"/>
    <property type="molecule type" value="Genomic_DNA"/>
</dbReference>
<feature type="compositionally biased region" description="Polar residues" evidence="1">
    <location>
        <begin position="525"/>
        <end position="539"/>
    </location>
</feature>
<dbReference type="RefSeq" id="WP_189162737.1">
    <property type="nucleotide sequence ID" value="NZ_BMNT01000009.1"/>
</dbReference>
<sequence length="737" mass="73145">MGYPGDRQPRRQPYQPYESPREPGDLRPEAESREDARESASWPVLPEQGSDRRAWSRGEGREAGPGEAFGTTRGGSESDPLFGVGRTYGTPRRSVAPESGGHESPTSGGFPSPAPSEGFSSPGTSGSFSSPASSGGFPSPAASGGFPSSGSSGGFPSPGAAEGFGSSSTPGGPYFSRGDGTFGPSQGTGGPGDAMPGGGFGGAGGGVGGYGEAGGGFAGAGGGFGETGGGRRFEEPRGEAASGGTTWSGAFTPPPVNGFPGGAPEPGSAGPSFGGAPSGETANGSGYGSVGGGGTAGDGTAHGAAHGGTRSGPPFGATHDSGSFGAAHGDGPFGPAHGDGSFGGAQGSGSFGDTRGGSFEQREGGALSGRRARSRPFEDLGRGPAGDPARRPFETPAESQGTGSFQPGASGPRTGPFEQAGTGTGSFERAAHAEQAPGTGPFERAGRSGPASGSFERAGESTGGLGEAANGGRGDGATPPPPKQAKRSEPDQVPPTSRAPLFLAGGVLALIGVIVATVVVLSNSDSPVTTAAPSPSGPTAQAPDMGNVGGGKYGFAASRKTDSQPLALKEVFGRKKVTAHKRSYFMMVRRLDKKCKDAVHGTNMQKVLTSGKCTQLLRASFRDRPGKLIGTVGIANLSTAAAAKKAAKAGTGGELENYVKPLPGKDTATKALGGGGESYAAAWPQGHYLILLWFQYKDGHKPSKTELKALNQAAMDITEGTVFSALDTRALTGARAN</sequence>
<keyword evidence="4" id="KW-1185">Reference proteome</keyword>
<gene>
    <name evidence="3" type="ORF">GCM10007964_20670</name>
</gene>
<feature type="region of interest" description="Disordered" evidence="1">
    <location>
        <begin position="525"/>
        <end position="547"/>
    </location>
</feature>
<reference evidence="3" key="1">
    <citation type="journal article" date="2014" name="Int. J. Syst. Evol. Microbiol.">
        <title>Complete genome sequence of Corynebacterium casei LMG S-19264T (=DSM 44701T), isolated from a smear-ripened cheese.</title>
        <authorList>
            <consortium name="US DOE Joint Genome Institute (JGI-PGF)"/>
            <person name="Walter F."/>
            <person name="Albersmeier A."/>
            <person name="Kalinowski J."/>
            <person name="Ruckert C."/>
        </authorList>
    </citation>
    <scope>NUCLEOTIDE SEQUENCE</scope>
    <source>
        <strain evidence="3">JCM 13064</strain>
    </source>
</reference>
<evidence type="ECO:0000256" key="1">
    <source>
        <dbReference type="SAM" id="MobiDB-lite"/>
    </source>
</evidence>
<feature type="compositionally biased region" description="Polar residues" evidence="1">
    <location>
        <begin position="397"/>
        <end position="407"/>
    </location>
</feature>
<accession>A0A917QZL9</accession>
<organism evidence="3 4">
    <name type="scientific">Sphaerisporangium melleum</name>
    <dbReference type="NCBI Taxonomy" id="321316"/>
    <lineage>
        <taxon>Bacteria</taxon>
        <taxon>Bacillati</taxon>
        <taxon>Actinomycetota</taxon>
        <taxon>Actinomycetes</taxon>
        <taxon>Streptosporangiales</taxon>
        <taxon>Streptosporangiaceae</taxon>
        <taxon>Sphaerisporangium</taxon>
    </lineage>
</organism>
<keyword evidence="2" id="KW-0472">Membrane</keyword>
<feature type="compositionally biased region" description="Basic and acidic residues" evidence="1">
    <location>
        <begin position="19"/>
        <end position="38"/>
    </location>
</feature>
<evidence type="ECO:0000313" key="4">
    <source>
        <dbReference type="Proteomes" id="UP000645217"/>
    </source>
</evidence>
<feature type="region of interest" description="Disordered" evidence="1">
    <location>
        <begin position="1"/>
        <end position="498"/>
    </location>
</feature>
<feature type="compositionally biased region" description="Gly residues" evidence="1">
    <location>
        <begin position="461"/>
        <end position="475"/>
    </location>
</feature>
<name>A0A917QZL9_9ACTN</name>
<feature type="compositionally biased region" description="Low complexity" evidence="1">
    <location>
        <begin position="115"/>
        <end position="165"/>
    </location>
</feature>
<evidence type="ECO:0000313" key="3">
    <source>
        <dbReference type="EMBL" id="GGK77797.1"/>
    </source>
</evidence>
<keyword evidence="2" id="KW-1133">Transmembrane helix</keyword>
<feature type="compositionally biased region" description="Gly residues" evidence="1">
    <location>
        <begin position="186"/>
        <end position="228"/>
    </location>
</feature>
<feature type="compositionally biased region" description="Basic and acidic residues" evidence="1">
    <location>
        <begin position="49"/>
        <end position="64"/>
    </location>
</feature>
<keyword evidence="2" id="KW-0812">Transmembrane</keyword>
<evidence type="ECO:0000256" key="2">
    <source>
        <dbReference type="SAM" id="Phobius"/>
    </source>
</evidence>
<feature type="compositionally biased region" description="Gly residues" evidence="1">
    <location>
        <begin position="285"/>
        <end position="297"/>
    </location>
</feature>